<comment type="subcellular location">
    <subcellularLocation>
        <location evidence="1">Nucleus</location>
        <location evidence="1">Nucleolus</location>
    </subcellularLocation>
</comment>
<dbReference type="Gene3D" id="3.30.70.330">
    <property type="match status" value="1"/>
</dbReference>
<feature type="region of interest" description="Disordered" evidence="5">
    <location>
        <begin position="1"/>
        <end position="205"/>
    </location>
</feature>
<name>A0AAV5GAG0_9BASI</name>
<gene>
    <name evidence="7" type="ORF">Rhopal_000266-T1</name>
</gene>
<dbReference type="InterPro" id="IPR035979">
    <property type="entry name" value="RBD_domain_sf"/>
</dbReference>
<dbReference type="GO" id="GO:0003723">
    <property type="term" value="F:RNA binding"/>
    <property type="evidence" value="ECO:0007669"/>
    <property type="project" value="UniProtKB-UniRule"/>
</dbReference>
<dbReference type="InterPro" id="IPR012677">
    <property type="entry name" value="Nucleotide-bd_a/b_plait_sf"/>
</dbReference>
<evidence type="ECO:0000256" key="5">
    <source>
        <dbReference type="SAM" id="MobiDB-lite"/>
    </source>
</evidence>
<accession>A0AAV5GAG0</accession>
<evidence type="ECO:0000313" key="8">
    <source>
        <dbReference type="Proteomes" id="UP001342314"/>
    </source>
</evidence>
<reference evidence="7 8" key="1">
    <citation type="submission" date="2021-12" db="EMBL/GenBank/DDBJ databases">
        <title>High titer production of polyol ester of fatty acids by Rhodotorula paludigena BS15 towards product separation-free biomass refinery.</title>
        <authorList>
            <person name="Mano J."/>
            <person name="Ono H."/>
            <person name="Tanaka T."/>
            <person name="Naito K."/>
            <person name="Sushida H."/>
            <person name="Ike M."/>
            <person name="Tokuyasu K."/>
            <person name="Kitaoka M."/>
        </authorList>
    </citation>
    <scope>NUCLEOTIDE SEQUENCE [LARGE SCALE GENOMIC DNA]</scope>
    <source>
        <strain evidence="7 8">BS15</strain>
    </source>
</reference>
<evidence type="ECO:0000256" key="1">
    <source>
        <dbReference type="ARBA" id="ARBA00004604"/>
    </source>
</evidence>
<proteinExistence type="predicted"/>
<feature type="compositionally biased region" description="Basic and acidic residues" evidence="5">
    <location>
        <begin position="381"/>
        <end position="390"/>
    </location>
</feature>
<comment type="caution">
    <text evidence="7">The sequence shown here is derived from an EMBL/GenBank/DDBJ whole genome shotgun (WGS) entry which is preliminary data.</text>
</comment>
<dbReference type="Proteomes" id="UP001342314">
    <property type="component" value="Unassembled WGS sequence"/>
</dbReference>
<evidence type="ECO:0000256" key="3">
    <source>
        <dbReference type="ARBA" id="ARBA00023242"/>
    </source>
</evidence>
<dbReference type="SUPFAM" id="SSF54928">
    <property type="entry name" value="RNA-binding domain, RBD"/>
    <property type="match status" value="1"/>
</dbReference>
<dbReference type="EMBL" id="BQKY01000001">
    <property type="protein sequence ID" value="GJN87318.1"/>
    <property type="molecule type" value="Genomic_DNA"/>
</dbReference>
<sequence length="419" mass="45652">MAKSATPKGSKAAAAAKASPAAAKPTPPASTSASAKKRVRVVDDAAATPSKSTRSSKASNKPSTKAQDDDDEEEGKGKNGVERKDLRDKLPGEVERIRSRDAPTPVKGALKRKAAGEDEAEDKPAKGKGKGKGKKVEGEEEEVKLDDEEAEDDDEEDDEEELDFLEGFESGEDDGEDSSDEEADAGEAGTGGAKGATGAFKVEQLPKVKGESVQKKLEGQKKEKKAPKAGVVYLGRIPHGFYEDEMRSYFSQFGEVTRLRLSRNKQTGASKHYAFIEFKYESVAQIVHETMDNYLLAGHILVCKVIPEDQVHPKLWIGANRKFRVVPKARKDAARRNKPKTEKQQEAIKARLLSREEKKRKQLADLGIEYDFVGLAGQKAEEEQKAEPEAVVKGTPKAKKGRKSAGGDEPAKKKPRKSK</sequence>
<evidence type="ECO:0000259" key="6">
    <source>
        <dbReference type="PROSITE" id="PS50102"/>
    </source>
</evidence>
<evidence type="ECO:0000256" key="4">
    <source>
        <dbReference type="PROSITE-ProRule" id="PRU00176"/>
    </source>
</evidence>
<keyword evidence="3" id="KW-0539">Nucleus</keyword>
<dbReference type="SMART" id="SM00360">
    <property type="entry name" value="RRM"/>
    <property type="match status" value="1"/>
</dbReference>
<feature type="compositionally biased region" description="Polar residues" evidence="5">
    <location>
        <begin position="49"/>
        <end position="65"/>
    </location>
</feature>
<dbReference type="PROSITE" id="PS50102">
    <property type="entry name" value="RRM"/>
    <property type="match status" value="1"/>
</dbReference>
<evidence type="ECO:0000256" key="2">
    <source>
        <dbReference type="ARBA" id="ARBA00022884"/>
    </source>
</evidence>
<feature type="compositionally biased region" description="Acidic residues" evidence="5">
    <location>
        <begin position="138"/>
        <end position="185"/>
    </location>
</feature>
<dbReference type="AlphaFoldDB" id="A0AAV5GAG0"/>
<dbReference type="PANTHER" id="PTHR46754">
    <property type="entry name" value="MKI67 FHA DOMAIN-INTERACTING NUCLEOLAR PHOSPHOPROTEIN"/>
    <property type="match status" value="1"/>
</dbReference>
<dbReference type="InterPro" id="IPR000504">
    <property type="entry name" value="RRM_dom"/>
</dbReference>
<feature type="compositionally biased region" description="Low complexity" evidence="5">
    <location>
        <begin position="1"/>
        <end position="34"/>
    </location>
</feature>
<dbReference type="CDD" id="cd12307">
    <property type="entry name" value="RRM_NIFK_like"/>
    <property type="match status" value="1"/>
</dbReference>
<keyword evidence="8" id="KW-1185">Reference proteome</keyword>
<organism evidence="7 8">
    <name type="scientific">Rhodotorula paludigena</name>
    <dbReference type="NCBI Taxonomy" id="86838"/>
    <lineage>
        <taxon>Eukaryota</taxon>
        <taxon>Fungi</taxon>
        <taxon>Dikarya</taxon>
        <taxon>Basidiomycota</taxon>
        <taxon>Pucciniomycotina</taxon>
        <taxon>Microbotryomycetes</taxon>
        <taxon>Sporidiobolales</taxon>
        <taxon>Sporidiobolaceae</taxon>
        <taxon>Rhodotorula</taxon>
    </lineage>
</organism>
<feature type="domain" description="RRM" evidence="6">
    <location>
        <begin position="230"/>
        <end position="308"/>
    </location>
</feature>
<dbReference type="Pfam" id="PF00076">
    <property type="entry name" value="RRM_1"/>
    <property type="match status" value="1"/>
</dbReference>
<feature type="compositionally biased region" description="Basic and acidic residues" evidence="5">
    <location>
        <begin position="75"/>
        <end position="101"/>
    </location>
</feature>
<feature type="region of interest" description="Disordered" evidence="5">
    <location>
        <begin position="381"/>
        <end position="419"/>
    </location>
</feature>
<protein>
    <recommendedName>
        <fullName evidence="6">RRM domain-containing protein</fullName>
    </recommendedName>
</protein>
<keyword evidence="2 4" id="KW-0694">RNA-binding</keyword>
<evidence type="ECO:0000313" key="7">
    <source>
        <dbReference type="EMBL" id="GJN87318.1"/>
    </source>
</evidence>
<dbReference type="GO" id="GO:0005730">
    <property type="term" value="C:nucleolus"/>
    <property type="evidence" value="ECO:0007669"/>
    <property type="project" value="UniProtKB-SubCell"/>
</dbReference>